<feature type="transmembrane region" description="Helical" evidence="7">
    <location>
        <begin position="76"/>
        <end position="97"/>
    </location>
</feature>
<evidence type="ECO:0000256" key="6">
    <source>
        <dbReference type="ARBA" id="ARBA00023136"/>
    </source>
</evidence>
<keyword evidence="6 7" id="KW-0472">Membrane</keyword>
<dbReference type="Pfam" id="PF07681">
    <property type="entry name" value="DoxX"/>
    <property type="match status" value="1"/>
</dbReference>
<comment type="subcellular location">
    <subcellularLocation>
        <location evidence="1">Cell membrane</location>
        <topology evidence="1">Multi-pass membrane protein</topology>
    </subcellularLocation>
</comment>
<evidence type="ECO:0000256" key="7">
    <source>
        <dbReference type="SAM" id="Phobius"/>
    </source>
</evidence>
<keyword evidence="9" id="KW-1185">Reference proteome</keyword>
<comment type="similarity">
    <text evidence="2">Belongs to the DoxX family.</text>
</comment>
<protein>
    <submittedName>
        <fullName evidence="8">DoxX family protein</fullName>
    </submittedName>
</protein>
<evidence type="ECO:0000256" key="5">
    <source>
        <dbReference type="ARBA" id="ARBA00022989"/>
    </source>
</evidence>
<feature type="transmembrane region" description="Helical" evidence="7">
    <location>
        <begin position="46"/>
        <end position="69"/>
    </location>
</feature>
<proteinExistence type="inferred from homology"/>
<keyword evidence="4 7" id="KW-0812">Transmembrane</keyword>
<dbReference type="PANTHER" id="PTHR33452:SF1">
    <property type="entry name" value="INNER MEMBRANE PROTEIN YPHA-RELATED"/>
    <property type="match status" value="1"/>
</dbReference>
<evidence type="ECO:0000256" key="1">
    <source>
        <dbReference type="ARBA" id="ARBA00004651"/>
    </source>
</evidence>
<keyword evidence="5 7" id="KW-1133">Transmembrane helix</keyword>
<dbReference type="RefSeq" id="WP_131482340.1">
    <property type="nucleotide sequence ID" value="NZ_SJDL01000020.1"/>
</dbReference>
<dbReference type="Proteomes" id="UP000313645">
    <property type="component" value="Unassembled WGS sequence"/>
</dbReference>
<comment type="caution">
    <text evidence="8">The sequence shown here is derived from an EMBL/GenBank/DDBJ whole genome shotgun (WGS) entry which is preliminary data.</text>
</comment>
<accession>A0ABY1ZIP7</accession>
<evidence type="ECO:0000256" key="2">
    <source>
        <dbReference type="ARBA" id="ARBA00006679"/>
    </source>
</evidence>
<keyword evidence="3" id="KW-1003">Cell membrane</keyword>
<dbReference type="EMBL" id="SJDL01000020">
    <property type="protein sequence ID" value="TBW54594.1"/>
    <property type="molecule type" value="Genomic_DNA"/>
</dbReference>
<evidence type="ECO:0000313" key="9">
    <source>
        <dbReference type="Proteomes" id="UP000313645"/>
    </source>
</evidence>
<evidence type="ECO:0000256" key="3">
    <source>
        <dbReference type="ARBA" id="ARBA00022475"/>
    </source>
</evidence>
<dbReference type="PANTHER" id="PTHR33452">
    <property type="entry name" value="OXIDOREDUCTASE CATD-RELATED"/>
    <property type="match status" value="1"/>
</dbReference>
<sequence length="146" mass="15444">MNEQTLQNYGITTLRVSLGIILIAHSLWLKLIVFTLPGTASFFESIGLPGFVAYVVFLIEAMTGIALVLGVESRWAALLAAPVLAGATWAHAANGWLFTNAGGGWEYPLLLTVATLAQALLGDGALALRRSSKLGVIQATRSEAFS</sequence>
<feature type="transmembrane region" description="Helical" evidence="7">
    <location>
        <begin position="109"/>
        <end position="128"/>
    </location>
</feature>
<organism evidence="8 9">
    <name type="scientific">Marinobacter halodurans</name>
    <dbReference type="NCBI Taxonomy" id="2528979"/>
    <lineage>
        <taxon>Bacteria</taxon>
        <taxon>Pseudomonadati</taxon>
        <taxon>Pseudomonadota</taxon>
        <taxon>Gammaproteobacteria</taxon>
        <taxon>Pseudomonadales</taxon>
        <taxon>Marinobacteraceae</taxon>
        <taxon>Marinobacter</taxon>
    </lineage>
</organism>
<name>A0ABY1ZIP7_9GAMM</name>
<gene>
    <name evidence="8" type="ORF">EZI54_13090</name>
</gene>
<evidence type="ECO:0000313" key="8">
    <source>
        <dbReference type="EMBL" id="TBW54594.1"/>
    </source>
</evidence>
<reference evidence="8 9" key="1">
    <citation type="submission" date="2019-02" db="EMBL/GenBank/DDBJ databases">
        <title>Marinobacter halodurans sp. nov., a marine bacterium isolated from sea tidal flat.</title>
        <authorList>
            <person name="Yoo Y."/>
            <person name="Lee D.W."/>
            <person name="Kim B.S."/>
            <person name="Kim J.-J."/>
        </authorList>
    </citation>
    <scope>NUCLEOTIDE SEQUENCE [LARGE SCALE GENOMIC DNA]</scope>
    <source>
        <strain evidence="8 9">YJ-S3-2</strain>
    </source>
</reference>
<dbReference type="InterPro" id="IPR051907">
    <property type="entry name" value="DoxX-like_oxidoreductase"/>
</dbReference>
<feature type="transmembrane region" description="Helical" evidence="7">
    <location>
        <begin position="12"/>
        <end position="34"/>
    </location>
</feature>
<dbReference type="InterPro" id="IPR032808">
    <property type="entry name" value="DoxX"/>
</dbReference>
<evidence type="ECO:0000256" key="4">
    <source>
        <dbReference type="ARBA" id="ARBA00022692"/>
    </source>
</evidence>